<dbReference type="EMBL" id="LFOD01000064">
    <property type="protein sequence ID" value="KMV13949.1"/>
    <property type="molecule type" value="Genomic_DNA"/>
</dbReference>
<name>A0A0J8WLQ8_9MYCO</name>
<comment type="caution">
    <text evidence="1">The sequence shown here is derived from an EMBL/GenBank/DDBJ whole genome shotgun (WGS) entry which is preliminary data.</text>
</comment>
<dbReference type="OrthoDB" id="10013719at2"/>
<organism evidence="1 2">
    <name type="scientific">Mycolicibacterium conceptionense</name>
    <dbReference type="NCBI Taxonomy" id="451644"/>
    <lineage>
        <taxon>Bacteria</taxon>
        <taxon>Bacillati</taxon>
        <taxon>Actinomycetota</taxon>
        <taxon>Actinomycetes</taxon>
        <taxon>Mycobacteriales</taxon>
        <taxon>Mycobacteriaceae</taxon>
        <taxon>Mycolicibacterium</taxon>
    </lineage>
</organism>
<dbReference type="AlphaFoldDB" id="A0A0J8WLQ8"/>
<evidence type="ECO:0000313" key="1">
    <source>
        <dbReference type="EMBL" id="KMV13949.1"/>
    </source>
</evidence>
<sequence length="162" mass="17261">MPTIAPPARDVAERDRIADLILSLAVYGGREGTGVTDEDRDSAEYTDCQNAADAILNLVAAPPTAVPASLAREKVAAALRRQAEHEEDRARGALAVSVPAIDRDPAVQEYIDAKHRRQAYFAFVAEAITLGRTPAELRALPAADADAAAYVGALLFQIPEEV</sequence>
<proteinExistence type="predicted"/>
<evidence type="ECO:0000313" key="2">
    <source>
        <dbReference type="Proteomes" id="UP000037594"/>
    </source>
</evidence>
<dbReference type="RefSeq" id="WP_048896532.1">
    <property type="nucleotide sequence ID" value="NZ_LFOD01000064.1"/>
</dbReference>
<reference evidence="1 2" key="1">
    <citation type="submission" date="2015-06" db="EMBL/GenBank/DDBJ databases">
        <title>Genome sequence of Mycobacterium conceptionense strain MLE.</title>
        <authorList>
            <person name="Greninger A.L."/>
            <person name="Cunningham G."/>
            <person name="Chiu C.Y."/>
            <person name="Miller S."/>
        </authorList>
    </citation>
    <scope>NUCLEOTIDE SEQUENCE [LARGE SCALE GENOMIC DNA]</scope>
    <source>
        <strain evidence="1 2">MLE</strain>
    </source>
</reference>
<protein>
    <submittedName>
        <fullName evidence="1">Uncharacterized protein</fullName>
    </submittedName>
</protein>
<gene>
    <name evidence="1" type="ORF">ACT17_32735</name>
</gene>
<accession>A0A0J8WLQ8</accession>
<dbReference type="Proteomes" id="UP000037594">
    <property type="component" value="Unassembled WGS sequence"/>
</dbReference>
<dbReference type="PATRIC" id="fig|451644.5.peg.6727"/>